<dbReference type="Proteomes" id="UP001500037">
    <property type="component" value="Unassembled WGS sequence"/>
</dbReference>
<comment type="caution">
    <text evidence="2">The sequence shown here is derived from an EMBL/GenBank/DDBJ whole genome shotgun (WGS) entry which is preliminary data.</text>
</comment>
<evidence type="ECO:0008006" key="4">
    <source>
        <dbReference type="Google" id="ProtNLM"/>
    </source>
</evidence>
<evidence type="ECO:0000313" key="3">
    <source>
        <dbReference type="Proteomes" id="UP001500037"/>
    </source>
</evidence>
<feature type="signal peptide" evidence="1">
    <location>
        <begin position="1"/>
        <end position="30"/>
    </location>
</feature>
<accession>A0ABP4DZJ4</accession>
<gene>
    <name evidence="2" type="ORF">GCM10009665_79690</name>
</gene>
<name>A0ABP4DZJ4_9ACTN</name>
<proteinExistence type="predicted"/>
<evidence type="ECO:0000313" key="2">
    <source>
        <dbReference type="EMBL" id="GAA1075130.1"/>
    </source>
</evidence>
<keyword evidence="1" id="KW-0732">Signal</keyword>
<sequence>MLFARKALVTASIAMSAVVGALATASPASASISPGSYGVEDCDAQCVVLYFNTGYGGSHTVIHSDTPTGGEGIRDLAGYTFQSGGAGQGQSLKNNAASAKARVWGIDASVTVYFNSGYAGPCDKFHHTEYPSAWQLSNTYNENASVYFRNVPINQGCVNFG</sequence>
<keyword evidence="3" id="KW-1185">Reference proteome</keyword>
<organism evidence="2 3">
    <name type="scientific">Kitasatospora nipponensis</name>
    <dbReference type="NCBI Taxonomy" id="258049"/>
    <lineage>
        <taxon>Bacteria</taxon>
        <taxon>Bacillati</taxon>
        <taxon>Actinomycetota</taxon>
        <taxon>Actinomycetes</taxon>
        <taxon>Kitasatosporales</taxon>
        <taxon>Streptomycetaceae</taxon>
        <taxon>Kitasatospora</taxon>
    </lineage>
</organism>
<feature type="chain" id="PRO_5045827319" description="Peptidase inhibitor family I36" evidence="1">
    <location>
        <begin position="31"/>
        <end position="161"/>
    </location>
</feature>
<evidence type="ECO:0000256" key="1">
    <source>
        <dbReference type="SAM" id="SignalP"/>
    </source>
</evidence>
<protein>
    <recommendedName>
        <fullName evidence="4">Peptidase inhibitor family I36</fullName>
    </recommendedName>
</protein>
<dbReference type="EMBL" id="BAAALF010000603">
    <property type="protein sequence ID" value="GAA1075130.1"/>
    <property type="molecule type" value="Genomic_DNA"/>
</dbReference>
<reference evidence="3" key="1">
    <citation type="journal article" date="2019" name="Int. J. Syst. Evol. Microbiol.">
        <title>The Global Catalogue of Microorganisms (GCM) 10K type strain sequencing project: providing services to taxonomists for standard genome sequencing and annotation.</title>
        <authorList>
            <consortium name="The Broad Institute Genomics Platform"/>
            <consortium name="The Broad Institute Genome Sequencing Center for Infectious Disease"/>
            <person name="Wu L."/>
            <person name="Ma J."/>
        </authorList>
    </citation>
    <scope>NUCLEOTIDE SEQUENCE [LARGE SCALE GENOMIC DNA]</scope>
    <source>
        <strain evidence="3">JCM 13004</strain>
    </source>
</reference>